<dbReference type="EMBL" id="WJXA01000007">
    <property type="protein sequence ID" value="KAF7138481.1"/>
    <property type="molecule type" value="Genomic_DNA"/>
</dbReference>
<dbReference type="AlphaFoldDB" id="A0A834LG98"/>
<keyword evidence="1" id="KW-1133">Transmembrane helix</keyword>
<dbReference type="GO" id="GO:0016409">
    <property type="term" value="F:palmitoyltransferase activity"/>
    <property type="evidence" value="ECO:0007669"/>
    <property type="project" value="InterPro"/>
</dbReference>
<protein>
    <recommendedName>
        <fullName evidence="4">Protein S-acyltransferase</fullName>
    </recommendedName>
</protein>
<name>A0A834LG98_RHOSS</name>
<feature type="transmembrane region" description="Helical" evidence="1">
    <location>
        <begin position="139"/>
        <end position="161"/>
    </location>
</feature>
<dbReference type="Proteomes" id="UP000626092">
    <property type="component" value="Unassembled WGS sequence"/>
</dbReference>
<keyword evidence="3" id="KW-1185">Reference proteome</keyword>
<evidence type="ECO:0000313" key="3">
    <source>
        <dbReference type="Proteomes" id="UP000626092"/>
    </source>
</evidence>
<reference evidence="2" key="1">
    <citation type="submission" date="2019-11" db="EMBL/GenBank/DDBJ databases">
        <authorList>
            <person name="Liu Y."/>
            <person name="Hou J."/>
            <person name="Li T.-Q."/>
            <person name="Guan C.-H."/>
            <person name="Wu X."/>
            <person name="Wu H.-Z."/>
            <person name="Ling F."/>
            <person name="Zhang R."/>
            <person name="Shi X.-G."/>
            <person name="Ren J.-P."/>
            <person name="Chen E.-F."/>
            <person name="Sun J.-M."/>
        </authorList>
    </citation>
    <scope>NUCLEOTIDE SEQUENCE</scope>
    <source>
        <strain evidence="2">Adult_tree_wgs_1</strain>
        <tissue evidence="2">Leaves</tissue>
    </source>
</reference>
<organism evidence="2 3">
    <name type="scientific">Rhododendron simsii</name>
    <name type="common">Sims's rhododendron</name>
    <dbReference type="NCBI Taxonomy" id="118357"/>
    <lineage>
        <taxon>Eukaryota</taxon>
        <taxon>Viridiplantae</taxon>
        <taxon>Streptophyta</taxon>
        <taxon>Embryophyta</taxon>
        <taxon>Tracheophyta</taxon>
        <taxon>Spermatophyta</taxon>
        <taxon>Magnoliopsida</taxon>
        <taxon>eudicotyledons</taxon>
        <taxon>Gunneridae</taxon>
        <taxon>Pentapetalae</taxon>
        <taxon>asterids</taxon>
        <taxon>Ericales</taxon>
        <taxon>Ericaceae</taxon>
        <taxon>Ericoideae</taxon>
        <taxon>Rhodoreae</taxon>
        <taxon>Rhododendron</taxon>
    </lineage>
</organism>
<dbReference type="PANTHER" id="PTHR12246">
    <property type="entry name" value="PALMITOYLTRANSFERASE ZDHHC16"/>
    <property type="match status" value="1"/>
</dbReference>
<evidence type="ECO:0000313" key="2">
    <source>
        <dbReference type="EMBL" id="KAF7138481.1"/>
    </source>
</evidence>
<sequence length="188" mass="21987">MHRTSPFSFFKCSFPSVLVVKDPSCFSCFLFSYPCHLFTCLFISQLYTFLETTMNTLVLLPNFIRFFQEAKNHSASAGNLAIIFLAFVLNLAFALSLLCFIVMHASLLLSNTTSIEVYEKKKAVRWKYDFGRRKNFEQWFYFLKCYFFLKVFGTTKVLWFFPLFSKNDLENIPALQGLDFPTHPDDEV</sequence>
<dbReference type="InterPro" id="IPR039859">
    <property type="entry name" value="PFA4/ZDH16/20/ERF2-like"/>
</dbReference>
<dbReference type="OrthoDB" id="331948at2759"/>
<gene>
    <name evidence="2" type="ORF">RHSIM_Rhsim07G0000700</name>
</gene>
<keyword evidence="1" id="KW-0812">Transmembrane</keyword>
<evidence type="ECO:0008006" key="4">
    <source>
        <dbReference type="Google" id="ProtNLM"/>
    </source>
</evidence>
<proteinExistence type="predicted"/>
<accession>A0A834LG98</accession>
<feature type="transmembrane region" description="Helical" evidence="1">
    <location>
        <begin position="80"/>
        <end position="103"/>
    </location>
</feature>
<keyword evidence="1" id="KW-0472">Membrane</keyword>
<feature type="transmembrane region" description="Helical" evidence="1">
    <location>
        <begin position="36"/>
        <end position="60"/>
    </location>
</feature>
<comment type="caution">
    <text evidence="2">The sequence shown here is derived from an EMBL/GenBank/DDBJ whole genome shotgun (WGS) entry which is preliminary data.</text>
</comment>
<evidence type="ECO:0000256" key="1">
    <source>
        <dbReference type="SAM" id="Phobius"/>
    </source>
</evidence>